<sequence>MKLPIKALVVIAMFTALAAPAYAEKDCKLLVSGLVQGPKSAKIPTGSVLELSLYDSGIADAPASITTSASIKRTVHGKFPIRFKIGSNHCMHMPAVSASIRKDSRLLFINDTTIPAETGKKVLLPVIRVK</sequence>
<gene>
    <name evidence="2" type="ORF">HYN46_08120</name>
</gene>
<reference evidence="2 3" key="1">
    <citation type="submission" date="2018-07" db="EMBL/GenBank/DDBJ databases">
        <title>Genome sequencing of Moraxellaceae gen. HYN0046.</title>
        <authorList>
            <person name="Kim M."/>
            <person name="Yi H."/>
        </authorList>
    </citation>
    <scope>NUCLEOTIDE SEQUENCE [LARGE SCALE GENOMIC DNA]</scope>
    <source>
        <strain evidence="2 3">HYN0046</strain>
    </source>
</reference>
<evidence type="ECO:0000313" key="3">
    <source>
        <dbReference type="Proteomes" id="UP000253940"/>
    </source>
</evidence>
<proteinExistence type="predicted"/>
<feature type="signal peptide" evidence="1">
    <location>
        <begin position="1"/>
        <end position="18"/>
    </location>
</feature>
<accession>A0A345P695</accession>
<dbReference type="RefSeq" id="WP_114898914.1">
    <property type="nucleotide sequence ID" value="NZ_CP031222.1"/>
</dbReference>
<keyword evidence="1" id="KW-0732">Signal</keyword>
<dbReference type="Proteomes" id="UP000253940">
    <property type="component" value="Chromosome"/>
</dbReference>
<dbReference type="OrthoDB" id="5348860at2"/>
<protein>
    <recommendedName>
        <fullName evidence="4">Lipoprotein</fullName>
    </recommendedName>
</protein>
<name>A0A345P695_9GAMM</name>
<organism evidence="2 3">
    <name type="scientific">Aquirhabdus parva</name>
    <dbReference type="NCBI Taxonomy" id="2283318"/>
    <lineage>
        <taxon>Bacteria</taxon>
        <taxon>Pseudomonadati</taxon>
        <taxon>Pseudomonadota</taxon>
        <taxon>Gammaproteobacteria</taxon>
        <taxon>Moraxellales</taxon>
        <taxon>Moraxellaceae</taxon>
        <taxon>Aquirhabdus</taxon>
    </lineage>
</organism>
<dbReference type="AlphaFoldDB" id="A0A345P695"/>
<evidence type="ECO:0008006" key="4">
    <source>
        <dbReference type="Google" id="ProtNLM"/>
    </source>
</evidence>
<dbReference type="EMBL" id="CP031222">
    <property type="protein sequence ID" value="AXI02804.1"/>
    <property type="molecule type" value="Genomic_DNA"/>
</dbReference>
<evidence type="ECO:0000313" key="2">
    <source>
        <dbReference type="EMBL" id="AXI02804.1"/>
    </source>
</evidence>
<dbReference type="KEGG" id="mbah:HYN46_08120"/>
<feature type="chain" id="PRO_5016963702" description="Lipoprotein" evidence="1">
    <location>
        <begin position="19"/>
        <end position="130"/>
    </location>
</feature>
<keyword evidence="3" id="KW-1185">Reference proteome</keyword>
<dbReference type="InterPro" id="IPR039366">
    <property type="entry name" value="Pilotin"/>
</dbReference>
<evidence type="ECO:0000256" key="1">
    <source>
        <dbReference type="SAM" id="SignalP"/>
    </source>
</evidence>
<dbReference type="Pfam" id="PF09619">
    <property type="entry name" value="YscW"/>
    <property type="match status" value="1"/>
</dbReference>